<accession>A0A501PCE4</accession>
<evidence type="ECO:0000256" key="6">
    <source>
        <dbReference type="ARBA" id="ARBA00022989"/>
    </source>
</evidence>
<sequence length="171" mass="19609">MASLEKKKEIGFRSFLPFLTSLLLAIVMVLPYKIPYFGNLMPYLTLIAVYYWVVVRPELLPVSAVFVIGLLQDILGGGPLGMMALLLLLVRQFVLIQGRNFLERDFLFNWLIFVIISMVFGFCSWAVASIYYKTVLNYWHAIGQSLLTIALFPVITWGLGKIRKRLKAEKR</sequence>
<comment type="caution">
    <text evidence="9">The sequence shown here is derived from an EMBL/GenBank/DDBJ whole genome shotgun (WGS) entry which is preliminary data.</text>
</comment>
<feature type="transmembrane region" description="Helical" evidence="8">
    <location>
        <begin position="74"/>
        <end position="94"/>
    </location>
</feature>
<dbReference type="GO" id="GO:0005886">
    <property type="term" value="C:plasma membrane"/>
    <property type="evidence" value="ECO:0007669"/>
    <property type="project" value="UniProtKB-SubCell"/>
</dbReference>
<evidence type="ECO:0000256" key="8">
    <source>
        <dbReference type="SAM" id="Phobius"/>
    </source>
</evidence>
<dbReference type="Pfam" id="PF04093">
    <property type="entry name" value="MreD"/>
    <property type="match status" value="1"/>
</dbReference>
<keyword evidence="3" id="KW-1003">Cell membrane</keyword>
<reference evidence="10" key="1">
    <citation type="submission" date="2019-06" db="EMBL/GenBank/DDBJ databases">
        <title>The complete genome of Emcibacter congregatus ZYLT.</title>
        <authorList>
            <person name="Zhao Z."/>
        </authorList>
    </citation>
    <scope>NUCLEOTIDE SEQUENCE [LARGE SCALE GENOMIC DNA]</scope>
    <source>
        <strain evidence="10">MCCC 1A06723</strain>
    </source>
</reference>
<evidence type="ECO:0000313" key="9">
    <source>
        <dbReference type="EMBL" id="TPD57574.1"/>
    </source>
</evidence>
<dbReference type="RefSeq" id="WP_139941889.1">
    <property type="nucleotide sequence ID" value="NZ_JBHSYP010000005.1"/>
</dbReference>
<evidence type="ECO:0000256" key="7">
    <source>
        <dbReference type="ARBA" id="ARBA00023136"/>
    </source>
</evidence>
<name>A0A501PCE4_9PROT</name>
<feature type="transmembrane region" description="Helical" evidence="8">
    <location>
        <begin position="106"/>
        <end position="132"/>
    </location>
</feature>
<feature type="transmembrane region" description="Helical" evidence="8">
    <location>
        <begin position="138"/>
        <end position="160"/>
    </location>
</feature>
<gene>
    <name evidence="9" type="primary">mreD</name>
    <name evidence="9" type="ORF">FIV46_15790</name>
</gene>
<evidence type="ECO:0000256" key="2">
    <source>
        <dbReference type="ARBA" id="ARBA00007776"/>
    </source>
</evidence>
<feature type="transmembrane region" description="Helical" evidence="8">
    <location>
        <begin position="12"/>
        <end position="30"/>
    </location>
</feature>
<dbReference type="EMBL" id="VFIY01000018">
    <property type="protein sequence ID" value="TPD57574.1"/>
    <property type="molecule type" value="Genomic_DNA"/>
</dbReference>
<keyword evidence="7 8" id="KW-0472">Membrane</keyword>
<keyword evidence="4 8" id="KW-0812">Transmembrane</keyword>
<comment type="similarity">
    <text evidence="2">Belongs to the MreD family.</text>
</comment>
<protein>
    <submittedName>
        <fullName evidence="9">Rod shape-determining protein MreD</fullName>
    </submittedName>
</protein>
<proteinExistence type="inferred from homology"/>
<organism evidence="9 10">
    <name type="scientific">Emcibacter nanhaiensis</name>
    <dbReference type="NCBI Taxonomy" id="1505037"/>
    <lineage>
        <taxon>Bacteria</taxon>
        <taxon>Pseudomonadati</taxon>
        <taxon>Pseudomonadota</taxon>
        <taxon>Alphaproteobacteria</taxon>
        <taxon>Emcibacterales</taxon>
        <taxon>Emcibacteraceae</taxon>
        <taxon>Emcibacter</taxon>
    </lineage>
</organism>
<evidence type="ECO:0000256" key="3">
    <source>
        <dbReference type="ARBA" id="ARBA00022475"/>
    </source>
</evidence>
<comment type="subcellular location">
    <subcellularLocation>
        <location evidence="1">Cell membrane</location>
        <topology evidence="1">Multi-pass membrane protein</topology>
    </subcellularLocation>
</comment>
<keyword evidence="10" id="KW-1185">Reference proteome</keyword>
<dbReference type="Proteomes" id="UP000319148">
    <property type="component" value="Unassembled WGS sequence"/>
</dbReference>
<evidence type="ECO:0000256" key="4">
    <source>
        <dbReference type="ARBA" id="ARBA00022692"/>
    </source>
</evidence>
<evidence type="ECO:0000313" key="10">
    <source>
        <dbReference type="Proteomes" id="UP000319148"/>
    </source>
</evidence>
<keyword evidence="6 8" id="KW-1133">Transmembrane helix</keyword>
<dbReference type="NCBIfam" id="TIGR03426">
    <property type="entry name" value="shape_MreD"/>
    <property type="match status" value="1"/>
</dbReference>
<evidence type="ECO:0000256" key="5">
    <source>
        <dbReference type="ARBA" id="ARBA00022960"/>
    </source>
</evidence>
<dbReference type="AlphaFoldDB" id="A0A501PCE4"/>
<evidence type="ECO:0000256" key="1">
    <source>
        <dbReference type="ARBA" id="ARBA00004651"/>
    </source>
</evidence>
<dbReference type="GO" id="GO:0008360">
    <property type="term" value="P:regulation of cell shape"/>
    <property type="evidence" value="ECO:0007669"/>
    <property type="project" value="UniProtKB-KW"/>
</dbReference>
<keyword evidence="5" id="KW-0133">Cell shape</keyword>
<dbReference type="InterPro" id="IPR007227">
    <property type="entry name" value="Cell_shape_determining_MreD"/>
</dbReference>
<feature type="transmembrane region" description="Helical" evidence="8">
    <location>
        <begin position="37"/>
        <end position="54"/>
    </location>
</feature>
<dbReference type="OrthoDB" id="7161178at2"/>